<accession>A0A3G8ZP81</accession>
<evidence type="ECO:0000256" key="4">
    <source>
        <dbReference type="ARBA" id="ARBA00022692"/>
    </source>
</evidence>
<evidence type="ECO:0000256" key="6">
    <source>
        <dbReference type="ARBA" id="ARBA00023015"/>
    </source>
</evidence>
<gene>
    <name evidence="13" type="ORF">EH165_13915</name>
</gene>
<feature type="compositionally biased region" description="Basic and acidic residues" evidence="11">
    <location>
        <begin position="133"/>
        <end position="144"/>
    </location>
</feature>
<dbReference type="InterPro" id="IPR041916">
    <property type="entry name" value="Anti_sigma_zinc_sf"/>
</dbReference>
<proteinExistence type="predicted"/>
<dbReference type="Pfam" id="PF10099">
    <property type="entry name" value="RskA_C"/>
    <property type="match status" value="1"/>
</dbReference>
<dbReference type="GO" id="GO:0006417">
    <property type="term" value="P:regulation of translation"/>
    <property type="evidence" value="ECO:0007669"/>
    <property type="project" value="TreeGrafter"/>
</dbReference>
<evidence type="ECO:0000256" key="2">
    <source>
        <dbReference type="ARBA" id="ARBA00004236"/>
    </source>
</evidence>
<evidence type="ECO:0000256" key="5">
    <source>
        <dbReference type="ARBA" id="ARBA00022989"/>
    </source>
</evidence>
<dbReference type="InterPro" id="IPR051474">
    <property type="entry name" value="Anti-sigma-K/W_factor"/>
</dbReference>
<keyword evidence="6" id="KW-0805">Transcription regulation</keyword>
<evidence type="ECO:0000313" key="13">
    <source>
        <dbReference type="EMBL" id="AZI59073.1"/>
    </source>
</evidence>
<dbReference type="Gene3D" id="1.10.10.1320">
    <property type="entry name" value="Anti-sigma factor, zinc-finger domain"/>
    <property type="match status" value="1"/>
</dbReference>
<keyword evidence="4" id="KW-0812">Transmembrane</keyword>
<dbReference type="AlphaFoldDB" id="A0A3G8ZP81"/>
<dbReference type="PANTHER" id="PTHR37461">
    <property type="entry name" value="ANTI-SIGMA-K FACTOR RSKA"/>
    <property type="match status" value="1"/>
</dbReference>
<dbReference type="GO" id="GO:0005886">
    <property type="term" value="C:plasma membrane"/>
    <property type="evidence" value="ECO:0007669"/>
    <property type="project" value="UniProtKB-SubCell"/>
</dbReference>
<dbReference type="OrthoDB" id="153510at2"/>
<dbReference type="EMBL" id="CP034170">
    <property type="protein sequence ID" value="AZI59073.1"/>
    <property type="molecule type" value="Genomic_DNA"/>
</dbReference>
<feature type="compositionally biased region" description="Low complexity" evidence="11">
    <location>
        <begin position="81"/>
        <end position="94"/>
    </location>
</feature>
<dbReference type="Proteomes" id="UP000268084">
    <property type="component" value="Chromosome"/>
</dbReference>
<evidence type="ECO:0000256" key="8">
    <source>
        <dbReference type="ARBA" id="ARBA00023163"/>
    </source>
</evidence>
<dbReference type="KEGG" id="nak:EH165_13915"/>
<keyword evidence="14" id="KW-1185">Reference proteome</keyword>
<comment type="subcellular location">
    <subcellularLocation>
        <location evidence="2">Cell membrane</location>
    </subcellularLocation>
    <subcellularLocation>
        <location evidence="1">Membrane</location>
        <topology evidence="1">Single-pass membrane protein</topology>
    </subcellularLocation>
</comment>
<evidence type="ECO:0000256" key="7">
    <source>
        <dbReference type="ARBA" id="ARBA00023136"/>
    </source>
</evidence>
<dbReference type="PANTHER" id="PTHR37461:SF1">
    <property type="entry name" value="ANTI-SIGMA-K FACTOR RSKA"/>
    <property type="match status" value="1"/>
</dbReference>
<keyword evidence="3" id="KW-1003">Cell membrane</keyword>
<evidence type="ECO:0000313" key="14">
    <source>
        <dbReference type="Proteomes" id="UP000268084"/>
    </source>
</evidence>
<name>A0A3G8ZP81_9ACTN</name>
<sequence length="322" mass="32584">MMVHDPSLAIGGAALDALDEHEHAELDSHLVNCEMCTAELRGFRETAARLGAAVAQAPPVTMRGSVMALLAVTRQLPPEVGAPQAQSPAAGSSSTRAGSLRSVSSLPPDSGNAREAAASDSRYAPVAGVDEPAEQRSAEQRSAEEQIATHPAAGSLSGKAAPGLASVTDISTRRRFTGRLLAAAAVIVVAIGGFSIFRGTSDENPEAAMASCVGVARDTHALVATDGSKAAAAADVQFSSSCGGAIIRLSKVGALTADKTYQLWVITDNNPRSVDTMVPDSDGTMPVVVVPVGVGDVLGVTVEPTGGSALPTSDAVVKIPVT</sequence>
<evidence type="ECO:0000259" key="12">
    <source>
        <dbReference type="Pfam" id="PF10099"/>
    </source>
</evidence>
<evidence type="ECO:0000256" key="9">
    <source>
        <dbReference type="ARBA" id="ARBA00029829"/>
    </source>
</evidence>
<keyword evidence="8" id="KW-0804">Transcription</keyword>
<evidence type="ECO:0000256" key="11">
    <source>
        <dbReference type="SAM" id="MobiDB-lite"/>
    </source>
</evidence>
<dbReference type="RefSeq" id="WP_124799977.1">
    <property type="nucleotide sequence ID" value="NZ_CP034170.1"/>
</dbReference>
<evidence type="ECO:0000256" key="3">
    <source>
        <dbReference type="ARBA" id="ARBA00022475"/>
    </source>
</evidence>
<keyword evidence="7" id="KW-0472">Membrane</keyword>
<reference evidence="13 14" key="1">
    <citation type="submission" date="2018-11" db="EMBL/GenBank/DDBJ databases">
        <authorList>
            <person name="Da X."/>
        </authorList>
    </citation>
    <scope>NUCLEOTIDE SEQUENCE [LARGE SCALE GENOMIC DNA]</scope>
    <source>
        <strain evidence="13 14">S14-144</strain>
    </source>
</reference>
<organism evidence="13 14">
    <name type="scientific">Nakamurella antarctica</name>
    <dbReference type="NCBI Taxonomy" id="1902245"/>
    <lineage>
        <taxon>Bacteria</taxon>
        <taxon>Bacillati</taxon>
        <taxon>Actinomycetota</taxon>
        <taxon>Actinomycetes</taxon>
        <taxon>Nakamurellales</taxon>
        <taxon>Nakamurellaceae</taxon>
        <taxon>Nakamurella</taxon>
    </lineage>
</organism>
<keyword evidence="5" id="KW-1133">Transmembrane helix</keyword>
<feature type="domain" description="Anti-sigma K factor RskA C-terminal" evidence="12">
    <location>
        <begin position="181"/>
        <end position="313"/>
    </location>
</feature>
<dbReference type="GO" id="GO:0016989">
    <property type="term" value="F:sigma factor antagonist activity"/>
    <property type="evidence" value="ECO:0007669"/>
    <property type="project" value="TreeGrafter"/>
</dbReference>
<feature type="region of interest" description="Disordered" evidence="11">
    <location>
        <begin position="80"/>
        <end position="162"/>
    </location>
</feature>
<dbReference type="InterPro" id="IPR018764">
    <property type="entry name" value="RskA_C"/>
</dbReference>
<reference evidence="13 14" key="2">
    <citation type="submission" date="2018-12" db="EMBL/GenBank/DDBJ databases">
        <title>Nakamurella antarcticus sp. nov., isolated from Antarctica South Shetland Islands soil.</title>
        <authorList>
            <person name="Peng F."/>
        </authorList>
    </citation>
    <scope>NUCLEOTIDE SEQUENCE [LARGE SCALE GENOMIC DNA]</scope>
    <source>
        <strain evidence="13 14">S14-144</strain>
    </source>
</reference>
<evidence type="ECO:0000256" key="1">
    <source>
        <dbReference type="ARBA" id="ARBA00004167"/>
    </source>
</evidence>
<feature type="compositionally biased region" description="Polar residues" evidence="11">
    <location>
        <begin position="95"/>
        <end position="107"/>
    </location>
</feature>
<protein>
    <recommendedName>
        <fullName evidence="10">Regulator of SigK</fullName>
    </recommendedName>
    <alternativeName>
        <fullName evidence="9">Sigma-K anti-sigma factor RskA</fullName>
    </alternativeName>
</protein>
<evidence type="ECO:0000256" key="10">
    <source>
        <dbReference type="ARBA" id="ARBA00030803"/>
    </source>
</evidence>